<dbReference type="AlphaFoldDB" id="A0A8B6H8U2"/>
<organism evidence="1 2">
    <name type="scientific">Mytilus galloprovincialis</name>
    <name type="common">Mediterranean mussel</name>
    <dbReference type="NCBI Taxonomy" id="29158"/>
    <lineage>
        <taxon>Eukaryota</taxon>
        <taxon>Metazoa</taxon>
        <taxon>Spiralia</taxon>
        <taxon>Lophotrochozoa</taxon>
        <taxon>Mollusca</taxon>
        <taxon>Bivalvia</taxon>
        <taxon>Autobranchia</taxon>
        <taxon>Pteriomorphia</taxon>
        <taxon>Mytilida</taxon>
        <taxon>Mytiloidea</taxon>
        <taxon>Mytilidae</taxon>
        <taxon>Mytilinae</taxon>
        <taxon>Mytilus</taxon>
    </lineage>
</organism>
<proteinExistence type="predicted"/>
<protein>
    <submittedName>
        <fullName evidence="1">Uncharacterized protein</fullName>
    </submittedName>
</protein>
<name>A0A8B6H8U2_MYTGA</name>
<evidence type="ECO:0000313" key="2">
    <source>
        <dbReference type="Proteomes" id="UP000596742"/>
    </source>
</evidence>
<dbReference type="EMBL" id="UYJE01009743">
    <property type="protein sequence ID" value="VDI76330.1"/>
    <property type="molecule type" value="Genomic_DNA"/>
</dbReference>
<accession>A0A8B6H8U2</accession>
<evidence type="ECO:0000313" key="1">
    <source>
        <dbReference type="EMBL" id="VDI76330.1"/>
    </source>
</evidence>
<gene>
    <name evidence="1" type="ORF">MGAL_10B061160</name>
</gene>
<sequence length="82" mass="9479">MHSFVCHVQLSVEYCYPGGPPLDLKGDEFQPCVMKNNITLHAGKTYNNYHECMKYMCFSFGQYSLCSYNRCTKCTCSPYGMY</sequence>
<comment type="caution">
    <text evidence="1">The sequence shown here is derived from an EMBL/GenBank/DDBJ whole genome shotgun (WGS) entry which is preliminary data.</text>
</comment>
<dbReference type="Proteomes" id="UP000596742">
    <property type="component" value="Unassembled WGS sequence"/>
</dbReference>
<reference evidence="1" key="1">
    <citation type="submission" date="2018-11" db="EMBL/GenBank/DDBJ databases">
        <authorList>
            <person name="Alioto T."/>
            <person name="Alioto T."/>
        </authorList>
    </citation>
    <scope>NUCLEOTIDE SEQUENCE</scope>
</reference>
<keyword evidence="2" id="KW-1185">Reference proteome</keyword>